<proteinExistence type="inferred from homology"/>
<feature type="transmembrane region" description="Helical" evidence="12">
    <location>
        <begin position="2337"/>
        <end position="2356"/>
    </location>
</feature>
<evidence type="ECO:0000259" key="14">
    <source>
        <dbReference type="PROSITE" id="PS51192"/>
    </source>
</evidence>
<evidence type="ECO:0000256" key="8">
    <source>
        <dbReference type="ARBA" id="ARBA00022840"/>
    </source>
</evidence>
<evidence type="ECO:0000256" key="7">
    <source>
        <dbReference type="ARBA" id="ARBA00022806"/>
    </source>
</evidence>
<dbReference type="Gene3D" id="1.10.220.60">
    <property type="entry name" value="GRIP domain"/>
    <property type="match status" value="1"/>
</dbReference>
<feature type="coiled-coil region" evidence="10">
    <location>
        <begin position="2222"/>
        <end position="2249"/>
    </location>
</feature>
<dbReference type="InterPro" id="IPR056371">
    <property type="entry name" value="DHX37-like_C"/>
</dbReference>
<evidence type="ECO:0000313" key="17">
    <source>
        <dbReference type="Proteomes" id="UP000030742"/>
    </source>
</evidence>
<dbReference type="SMART" id="SM00755">
    <property type="entry name" value="Grip"/>
    <property type="match status" value="1"/>
</dbReference>
<evidence type="ECO:0000256" key="6">
    <source>
        <dbReference type="ARBA" id="ARBA00022801"/>
    </source>
</evidence>
<dbReference type="SMART" id="SM00847">
    <property type="entry name" value="HA2"/>
    <property type="match status" value="1"/>
</dbReference>
<dbReference type="Pfam" id="PF00271">
    <property type="entry name" value="Helicase_C"/>
    <property type="match status" value="1"/>
</dbReference>
<dbReference type="Pfam" id="PF01465">
    <property type="entry name" value="GRIP"/>
    <property type="match status" value="1"/>
</dbReference>
<gene>
    <name evidence="16" type="ORF">D910_07634</name>
</gene>
<dbReference type="Gene3D" id="1.20.120.1080">
    <property type="match status" value="1"/>
</dbReference>
<feature type="region of interest" description="Disordered" evidence="11">
    <location>
        <begin position="1263"/>
        <end position="1284"/>
    </location>
</feature>
<dbReference type="EC" id="3.6.4.13" evidence="4"/>
<evidence type="ECO:0000313" key="16">
    <source>
        <dbReference type="EMBL" id="ERL90282.1"/>
    </source>
</evidence>
<dbReference type="Pfam" id="PF07717">
    <property type="entry name" value="OB_NTP_bind"/>
    <property type="match status" value="1"/>
</dbReference>
<dbReference type="SUPFAM" id="SSF101283">
    <property type="entry name" value="GRIP domain"/>
    <property type="match status" value="1"/>
</dbReference>
<keyword evidence="10" id="KW-0175">Coiled coil</keyword>
<feature type="coiled-coil region" evidence="10">
    <location>
        <begin position="1863"/>
        <end position="2155"/>
    </location>
</feature>
<comment type="catalytic activity">
    <reaction evidence="9">
        <text>ATP + H2O = ADP + phosphate + H(+)</text>
        <dbReference type="Rhea" id="RHEA:13065"/>
        <dbReference type="ChEBI" id="CHEBI:15377"/>
        <dbReference type="ChEBI" id="CHEBI:15378"/>
        <dbReference type="ChEBI" id="CHEBI:30616"/>
        <dbReference type="ChEBI" id="CHEBI:43474"/>
        <dbReference type="ChEBI" id="CHEBI:456216"/>
        <dbReference type="EC" id="3.6.4.13"/>
    </reaction>
</comment>
<feature type="region of interest" description="Disordered" evidence="11">
    <location>
        <begin position="560"/>
        <end position="588"/>
    </location>
</feature>
<dbReference type="Proteomes" id="UP000030742">
    <property type="component" value="Unassembled WGS sequence"/>
</dbReference>
<dbReference type="PANTHER" id="PTHR18934:SF99">
    <property type="entry name" value="ATP-DEPENDENT RNA HELICASE DHX37-RELATED"/>
    <property type="match status" value="1"/>
</dbReference>
<feature type="domain" description="Helicase C-terminal" evidence="15">
    <location>
        <begin position="610"/>
        <end position="779"/>
    </location>
</feature>
<evidence type="ECO:0000256" key="9">
    <source>
        <dbReference type="ARBA" id="ARBA00047984"/>
    </source>
</evidence>
<comment type="similarity">
    <text evidence="3">Belongs to the DEAD box helicase family. DEAH subfamily.</text>
</comment>
<keyword evidence="12" id="KW-0812">Transmembrane</keyword>
<feature type="domain" description="Helicase ATP-binding" evidence="14">
    <location>
        <begin position="328"/>
        <end position="494"/>
    </location>
</feature>
<protein>
    <recommendedName>
        <fullName evidence="4">RNA helicase</fullName>
        <ecNumber evidence="4">3.6.4.13</ecNumber>
    </recommendedName>
</protein>
<keyword evidence="12" id="KW-0472">Membrane</keyword>
<dbReference type="FunFam" id="3.40.50.300:FF:000637">
    <property type="entry name" value="ATP-dependent RNA helicase DHX37/DHR1"/>
    <property type="match status" value="1"/>
</dbReference>
<evidence type="ECO:0000256" key="1">
    <source>
        <dbReference type="ARBA" id="ARBA00004457"/>
    </source>
</evidence>
<dbReference type="SMART" id="SM00490">
    <property type="entry name" value="HELICc"/>
    <property type="match status" value="1"/>
</dbReference>
<dbReference type="PROSITE" id="PS50913">
    <property type="entry name" value="GRIP"/>
    <property type="match status" value="1"/>
</dbReference>
<keyword evidence="8" id="KW-0067">ATP-binding</keyword>
<dbReference type="CDD" id="cd17982">
    <property type="entry name" value="DEXHc_DHX37"/>
    <property type="match status" value="1"/>
</dbReference>
<dbReference type="Gene3D" id="3.40.50.300">
    <property type="entry name" value="P-loop containing nucleotide triphosphate hydrolases"/>
    <property type="match status" value="2"/>
</dbReference>
<evidence type="ECO:0000256" key="2">
    <source>
        <dbReference type="ARBA" id="ARBA00005648"/>
    </source>
</evidence>
<dbReference type="GO" id="GO:0003724">
    <property type="term" value="F:RNA helicase activity"/>
    <property type="evidence" value="ECO:0007669"/>
    <property type="project" value="UniProtKB-EC"/>
</dbReference>
<dbReference type="Pfam" id="PF23362">
    <property type="entry name" value="DHX37_C"/>
    <property type="match status" value="1"/>
</dbReference>
<dbReference type="Pfam" id="PF00270">
    <property type="entry name" value="DEAD"/>
    <property type="match status" value="1"/>
</dbReference>
<dbReference type="Pfam" id="PF21010">
    <property type="entry name" value="HA2_C"/>
    <property type="match status" value="1"/>
</dbReference>
<dbReference type="SMART" id="SM00487">
    <property type="entry name" value="DEXDc"/>
    <property type="match status" value="1"/>
</dbReference>
<feature type="transmembrane region" description="Helical" evidence="12">
    <location>
        <begin position="2656"/>
        <end position="2679"/>
    </location>
</feature>
<evidence type="ECO:0000256" key="3">
    <source>
        <dbReference type="ARBA" id="ARBA00008792"/>
    </source>
</evidence>
<dbReference type="GO" id="GO:0003723">
    <property type="term" value="F:RNA binding"/>
    <property type="evidence" value="ECO:0007669"/>
    <property type="project" value="TreeGrafter"/>
</dbReference>
<reference evidence="16 17" key="1">
    <citation type="journal article" date="2013" name="Genome Biol.">
        <title>Draft genome of the mountain pine beetle, Dendroctonus ponderosae Hopkins, a major forest pest.</title>
        <authorList>
            <person name="Keeling C.I."/>
            <person name="Yuen M.M."/>
            <person name="Liao N.Y."/>
            <person name="Docking T.R."/>
            <person name="Chan S.K."/>
            <person name="Taylor G.A."/>
            <person name="Palmquist D.L."/>
            <person name="Jackman S.D."/>
            <person name="Nguyen A."/>
            <person name="Li M."/>
            <person name="Henderson H."/>
            <person name="Janes J.K."/>
            <person name="Zhao Y."/>
            <person name="Pandoh P."/>
            <person name="Moore R."/>
            <person name="Sperling F.A."/>
            <person name="Huber D.P."/>
            <person name="Birol I."/>
            <person name="Jones S.J."/>
            <person name="Bohlmann J."/>
        </authorList>
    </citation>
    <scope>NUCLEOTIDE SEQUENCE</scope>
</reference>
<dbReference type="InterPro" id="IPR011709">
    <property type="entry name" value="DEAD-box_helicase_OB_fold"/>
</dbReference>
<keyword evidence="7" id="KW-0347">Helicase</keyword>
<dbReference type="GO" id="GO:0005524">
    <property type="term" value="F:ATP binding"/>
    <property type="evidence" value="ECO:0007669"/>
    <property type="project" value="UniProtKB-KW"/>
</dbReference>
<dbReference type="GO" id="GO:0005730">
    <property type="term" value="C:nucleolus"/>
    <property type="evidence" value="ECO:0007669"/>
    <property type="project" value="TreeGrafter"/>
</dbReference>
<feature type="coiled-coil region" evidence="10">
    <location>
        <begin position="1342"/>
        <end position="1426"/>
    </location>
</feature>
<feature type="compositionally biased region" description="Acidic residues" evidence="11">
    <location>
        <begin position="572"/>
        <end position="587"/>
    </location>
</feature>
<dbReference type="SUPFAM" id="SSF52540">
    <property type="entry name" value="P-loop containing nucleoside triphosphate hydrolases"/>
    <property type="match status" value="1"/>
</dbReference>
<evidence type="ECO:0000256" key="4">
    <source>
        <dbReference type="ARBA" id="ARBA00012552"/>
    </source>
</evidence>
<dbReference type="PROSITE" id="PS51192">
    <property type="entry name" value="HELICASE_ATP_BIND_1"/>
    <property type="match status" value="1"/>
</dbReference>
<keyword evidence="12" id="KW-1133">Transmembrane helix</keyword>
<dbReference type="STRING" id="77166.U4UB47"/>
<evidence type="ECO:0000256" key="12">
    <source>
        <dbReference type="SAM" id="Phobius"/>
    </source>
</evidence>
<dbReference type="OrthoDB" id="10025033at2759"/>
<evidence type="ECO:0000259" key="13">
    <source>
        <dbReference type="PROSITE" id="PS50913"/>
    </source>
</evidence>
<accession>U4UB47</accession>
<evidence type="ECO:0000259" key="15">
    <source>
        <dbReference type="PROSITE" id="PS51194"/>
    </source>
</evidence>
<feature type="compositionally biased region" description="Polar residues" evidence="11">
    <location>
        <begin position="1221"/>
        <end position="1243"/>
    </location>
</feature>
<dbReference type="CDD" id="cd18791">
    <property type="entry name" value="SF2_C_RHA"/>
    <property type="match status" value="1"/>
</dbReference>
<keyword evidence="5" id="KW-0547">Nucleotide-binding</keyword>
<dbReference type="InterPro" id="IPR027417">
    <property type="entry name" value="P-loop_NTPase"/>
</dbReference>
<dbReference type="GO" id="GO:0033116">
    <property type="term" value="C:endoplasmic reticulum-Golgi intermediate compartment membrane"/>
    <property type="evidence" value="ECO:0007669"/>
    <property type="project" value="UniProtKB-SubCell"/>
</dbReference>
<feature type="region of interest" description="Disordered" evidence="11">
    <location>
        <begin position="229"/>
        <end position="250"/>
    </location>
</feature>
<dbReference type="InterPro" id="IPR014001">
    <property type="entry name" value="Helicase_ATP-bd"/>
</dbReference>
<dbReference type="PROSITE" id="PS51194">
    <property type="entry name" value="HELICASE_CTER"/>
    <property type="match status" value="1"/>
</dbReference>
<feature type="coiled-coil region" evidence="10">
    <location>
        <begin position="1450"/>
        <end position="1679"/>
    </location>
</feature>
<dbReference type="InterPro" id="IPR007502">
    <property type="entry name" value="Helicase-assoc_dom"/>
</dbReference>
<feature type="coiled-coil region" evidence="10">
    <location>
        <begin position="1745"/>
        <end position="1829"/>
    </location>
</feature>
<comment type="similarity">
    <text evidence="2">Belongs to the ERGIC family.</text>
</comment>
<dbReference type="InterPro" id="IPR001650">
    <property type="entry name" value="Helicase_C-like"/>
</dbReference>
<dbReference type="Pfam" id="PF13850">
    <property type="entry name" value="ERGIC_N"/>
    <property type="match status" value="1"/>
</dbReference>
<evidence type="ECO:0000256" key="10">
    <source>
        <dbReference type="SAM" id="Coils"/>
    </source>
</evidence>
<feature type="domain" description="GRIP" evidence="13">
    <location>
        <begin position="2255"/>
        <end position="2302"/>
    </location>
</feature>
<dbReference type="InterPro" id="IPR011545">
    <property type="entry name" value="DEAD/DEAH_box_helicase_dom"/>
</dbReference>
<sequence>MGKKGFNWRARQVVETIVDDSSTKQIKHNLNVNGHYDQSNELVLPSTKRKTKTKDNKVTVTRILSKTHRKRLEKIVDRKTKHKNRAKAIKNRNVILDDKPAPKPNSIRGAYRKKRRLKTLISLQLEKIVDRKKKQKNRASLIESLQTVQATSEELSQLTSIASVQTKGLKRHYREEAHPETVKNRNVIIDDKPAPKLNSIRGAYRKKRRRLSDDHVQVVEKRSKIRDPNIVGFESSGSDVSTDNDDEVEVPQKISPGKVEKPKSCNVQKEAPVQKSTAEVVEVGDPKRKNPQKPVVRKPAVFVDLARSKEIQAARLKLPILAEEQQIVEIINENPIVIISGETGSGKTTQVPQFLYEAGYALERQICITEPRRVAAISMSKRVGEEMNLTSKEVSYLIRFEGNVTDETKIKFMTDGVLLKEIQSDFLLTKYSVIILDEAHERSVDTDLLIGFLSRIVPLRHKKGDPLKLIIMSATLRVNDFTENKHLFKKTPPVINVDSRQFPVTVHFNRRTNNDYLKDAYRKTVRIHNTLPEGGILVFVTGQQEVNYLVNKLRRAFPQNNINKNRTGEGENSGDNEENPNESDSGDDFALKKMRKRLKKAKQTNLPEINLDDYSLQNDTETFSGEEYDGLSEDEEQADDEIVHRNAQPLWALPLYSMLPSQRQQKVFQPPPSGCRLCIISTNVAETSLTIPNIKYVVDTGKTKMKLYDKITGVTKYVVGWTSKASANQRAGRAGRTGPGHCYRLYSSAVFNNELPQFSPAEIQQKPIDDVYLQLKCIGLNNVIKFPFPSAPDLEQLKAAAHRLEVLGALKNGQLTGLGQTIAKFPVAARFGKMLSLSRQQDLLPYAIILVAALSVSEVLLERPLISTSAEDQSKTRQKWTSLRKQLAGAGNSLLLGDNGVLLKAIGCAEYTDSMTELRKTCDAYGLRHKAVLEIRKLRVQLTSEINKNFEDLDIVLQPKMEPPTDHQMKLLRQVLLSAMGDQIARKVPIDEVPKGEKLSKFKNAYQANNMEDLVFLQDSSVLRNIFPEFVVYQEIYETNKIYMRGVTAVDAAWLPVYVPALCNMSDPLADPPPFYNEETGTVYCWFKGTFGPQAWPLPPIKMPYPDGIDNFKWFAVFFLQGLPFKKLAKYQNCLKSLPAVMTKSWAKLKPMTQILLNGLLKKRAHSKQSLLDAWEEQPNYLLQEYLEWLPQSAHGEEKRSSLAVNMFKKLKEKITEEVKSSPQRFQQLTQSVSDKLQGTSAPEENMFSIGEDAMRTDQGFSSVNLVSPSSEGRSRRLSNSSMASDVSFLPRYEPSSSYHLQSDLDASASELEDNVSQASSQLGHVSKEQVYAAYQKSQMRYHKYRGRYTDLARHYKELERENAKMKSVLGETQDKAIRRVTELKEQCTLEQKAKAHLESALRDELDERQMKIQSLQTKIELLQQEQNYTDGLVEVDQKETAIGIDSDKLEQLTKYLNDARSEIEALNSKIQEHKASAIIFQTKEQEYRNKISSLEQDILNFSEREKENNIKLAENKMELHNELISKDSEISRLKNEIESLKTAINAPDKEYKSAKVENLQSQNIKLTDKLEGFTQKCNELETKLRELEKYQSENKELTEKNAELNQRISAAENKAEARLKNVLDENMQLQTVIDALKLGLNTCQDNLKRITEEKQNLIDLVQNEKLNYENQIQHLRDSAKKGLFSLETRISDRVKQQFEEKEAMLKSQFDQKLKEISASNQTAAEIHLQLLEKDAVITDISKEIAFHKDKLTEKSNQYKELESNHLELIEESSHLRAMLSNLERQISETANENNMNYEENIGRLQNTIKSQQEQLEHLETMCTEKEDLIVKLTKDNVKLEASNSELYTKFKLLIEKEEASGMEVTENNLMELKVQALEEEKRVLLDSFEMERKLYNKVFEEHNDIKVKEIEISELEERNNKLDENIVRLKGFLNDKEHTIVELNKIKLGLEQELTKAQELTRIKEERNEVVELDKTECNLLQIKVQQLQNEKENLLKSMNANYFQTSNENMSPNYKEDIMDENVELAKENLQLKQVKDELMGKVRIIEERDQTLQKECDKQRQDISELKVRISQLSSDNRNVNEDHDKLAAEIEEYKLKCESLQNEKGTVEGKYTELERERDSLRSKKDLETQISELERHYTEVLHEKQLLQDEILELKIAPINRSSSKLDKLAIVQQEKSVLSAGNRSGIPDDQLLKENETLKDKLIQYKSLDITNKSSIEFYENELEKVKNQNEKLNRKLDETLVTLNHCADLSSSTEIEYLKNVLYNYMLGKESMVLARVIAAVCKFDPNQTEAVLQKEQQKQTIVKGMDFLKKLRRFDAYPKTLEDVRIQTLGGGTISILSMIIISLLFWLELLNYLTPNVTEELFVDTSRSPNIEIQFDLSIPRVACDFLALDAMDSSGDQHLQISHNVFKRALDLNGNPIEEAKKEDISLTSKNETTEIATRNKTEDYCGSCYGAKDGCCNTCEEVRQAYREKRWAIDNMDIIEQCKEEKFSDKIKSAFTQGCQIYGNLFVSRVSGSFHVAPGKSFSINHVHVHDVQPFSSTEFNMTHHIRHLTFGASIDSETHNPLKDFDGVTVEGSTMFQYHIKIVPTSYVRKDGSVILSNQFSVTKHQKVVSLMTGESGMPGIFFQYELSPLMVKYTERERSFGHFLTNVCAIVGGVYTVAGLVDTFLYHSIKLIQKKMELGKLH</sequence>
<dbReference type="InterPro" id="IPR002464">
    <property type="entry name" value="DNA/RNA_helicase_DEAH_CS"/>
</dbReference>
<organism evidence="16 17">
    <name type="scientific">Dendroctonus ponderosae</name>
    <name type="common">Mountain pine beetle</name>
    <dbReference type="NCBI Taxonomy" id="77166"/>
    <lineage>
        <taxon>Eukaryota</taxon>
        <taxon>Metazoa</taxon>
        <taxon>Ecdysozoa</taxon>
        <taxon>Arthropoda</taxon>
        <taxon>Hexapoda</taxon>
        <taxon>Insecta</taxon>
        <taxon>Pterygota</taxon>
        <taxon>Neoptera</taxon>
        <taxon>Endopterygota</taxon>
        <taxon>Coleoptera</taxon>
        <taxon>Polyphaga</taxon>
        <taxon>Cucujiformia</taxon>
        <taxon>Curculionidae</taxon>
        <taxon>Scolytinae</taxon>
        <taxon>Dendroctonus</taxon>
    </lineage>
</organism>
<dbReference type="InterPro" id="IPR039542">
    <property type="entry name" value="Erv_N"/>
</dbReference>
<dbReference type="GO" id="GO:0016787">
    <property type="term" value="F:hydrolase activity"/>
    <property type="evidence" value="ECO:0007669"/>
    <property type="project" value="UniProtKB-KW"/>
</dbReference>
<dbReference type="PROSITE" id="PS00690">
    <property type="entry name" value="DEAH_ATP_HELICASE"/>
    <property type="match status" value="1"/>
</dbReference>
<dbReference type="InterPro" id="IPR012936">
    <property type="entry name" value="Erv_C"/>
</dbReference>
<name>U4UB47_DENPD</name>
<evidence type="ECO:0000256" key="11">
    <source>
        <dbReference type="SAM" id="MobiDB-lite"/>
    </source>
</evidence>
<keyword evidence="6" id="KW-0378">Hydrolase</keyword>
<dbReference type="EMBL" id="KB632225">
    <property type="protein sequence ID" value="ERL90282.1"/>
    <property type="molecule type" value="Genomic_DNA"/>
</dbReference>
<comment type="subcellular location">
    <subcellularLocation>
        <location evidence="1">Endoplasmic reticulum-Golgi intermediate compartment membrane</location>
        <topology evidence="1">Multi-pass membrane protein</topology>
    </subcellularLocation>
</comment>
<dbReference type="PANTHER" id="PTHR18934">
    <property type="entry name" value="ATP-DEPENDENT RNA HELICASE"/>
    <property type="match status" value="1"/>
</dbReference>
<feature type="region of interest" description="Disordered" evidence="11">
    <location>
        <begin position="1219"/>
        <end position="1243"/>
    </location>
</feature>
<dbReference type="GO" id="GO:0000462">
    <property type="term" value="P:maturation of SSU-rRNA from tricistronic rRNA transcript (SSU-rRNA, 5.8S rRNA, LSU-rRNA)"/>
    <property type="evidence" value="ECO:0007669"/>
    <property type="project" value="TreeGrafter"/>
</dbReference>
<evidence type="ECO:0000256" key="5">
    <source>
        <dbReference type="ARBA" id="ARBA00022741"/>
    </source>
</evidence>
<dbReference type="InterPro" id="IPR000237">
    <property type="entry name" value="GRIP_dom"/>
</dbReference>
<dbReference type="Pfam" id="PF07970">
    <property type="entry name" value="COPIIcoated_ERV"/>
    <property type="match status" value="1"/>
</dbReference>